<dbReference type="SUPFAM" id="SSF81606">
    <property type="entry name" value="PP2C-like"/>
    <property type="match status" value="1"/>
</dbReference>
<dbReference type="InterPro" id="IPR036457">
    <property type="entry name" value="PPM-type-like_dom_sf"/>
</dbReference>
<dbReference type="PANTHER" id="PTHR47992">
    <property type="entry name" value="PROTEIN PHOSPHATASE"/>
    <property type="match status" value="1"/>
</dbReference>
<dbReference type="Pfam" id="PF00481">
    <property type="entry name" value="PP2C"/>
    <property type="match status" value="1"/>
</dbReference>
<evidence type="ECO:0000256" key="2">
    <source>
        <dbReference type="ARBA" id="ARBA00022801"/>
    </source>
</evidence>
<protein>
    <recommendedName>
        <fullName evidence="5">PPM-type phosphatase domain-containing protein</fullName>
    </recommendedName>
</protein>
<dbReference type="InterPro" id="IPR000222">
    <property type="entry name" value="PP2C_BS"/>
</dbReference>
<evidence type="ECO:0000256" key="3">
    <source>
        <dbReference type="ARBA" id="ARBA00022912"/>
    </source>
</evidence>
<comment type="similarity">
    <text evidence="4">Belongs to the PP2C family.</text>
</comment>
<dbReference type="InterPro" id="IPR015655">
    <property type="entry name" value="PP2C"/>
</dbReference>
<proteinExistence type="inferred from homology"/>
<gene>
    <name evidence="6" type="ORF">IPOD504_LOCUS15653</name>
</gene>
<keyword evidence="1" id="KW-0479">Metal-binding</keyword>
<dbReference type="PROSITE" id="PS51746">
    <property type="entry name" value="PPM_2"/>
    <property type="match status" value="1"/>
</dbReference>
<keyword evidence="7" id="KW-1185">Reference proteome</keyword>
<dbReference type="Proteomes" id="UP000837857">
    <property type="component" value="Chromosome 7"/>
</dbReference>
<reference evidence="6" key="1">
    <citation type="submission" date="2022-03" db="EMBL/GenBank/DDBJ databases">
        <authorList>
            <person name="Martin H S."/>
        </authorList>
    </citation>
    <scope>NUCLEOTIDE SEQUENCE</scope>
</reference>
<name>A0ABN8J291_9NEOP</name>
<dbReference type="SMART" id="SM00332">
    <property type="entry name" value="PP2Cc"/>
    <property type="match status" value="1"/>
</dbReference>
<dbReference type="PROSITE" id="PS01032">
    <property type="entry name" value="PPM_1"/>
    <property type="match status" value="1"/>
</dbReference>
<dbReference type="EMBL" id="OW152819">
    <property type="protein sequence ID" value="CAH2073462.1"/>
    <property type="molecule type" value="Genomic_DNA"/>
</dbReference>
<evidence type="ECO:0000256" key="4">
    <source>
        <dbReference type="RuleBase" id="RU003465"/>
    </source>
</evidence>
<keyword evidence="3 4" id="KW-0904">Protein phosphatase</keyword>
<feature type="domain" description="PPM-type phosphatase" evidence="5">
    <location>
        <begin position="135"/>
        <end position="475"/>
    </location>
</feature>
<feature type="non-terminal residue" evidence="6">
    <location>
        <position position="1"/>
    </location>
</feature>
<organism evidence="6 7">
    <name type="scientific">Iphiclides podalirius</name>
    <name type="common">scarce swallowtail</name>
    <dbReference type="NCBI Taxonomy" id="110791"/>
    <lineage>
        <taxon>Eukaryota</taxon>
        <taxon>Metazoa</taxon>
        <taxon>Ecdysozoa</taxon>
        <taxon>Arthropoda</taxon>
        <taxon>Hexapoda</taxon>
        <taxon>Insecta</taxon>
        <taxon>Pterygota</taxon>
        <taxon>Neoptera</taxon>
        <taxon>Endopterygota</taxon>
        <taxon>Lepidoptera</taxon>
        <taxon>Glossata</taxon>
        <taxon>Ditrysia</taxon>
        <taxon>Papilionoidea</taxon>
        <taxon>Papilionidae</taxon>
        <taxon>Papilioninae</taxon>
        <taxon>Iphiclides</taxon>
    </lineage>
</organism>
<dbReference type="Gene3D" id="3.60.40.10">
    <property type="entry name" value="PPM-type phosphatase domain"/>
    <property type="match status" value="1"/>
</dbReference>
<evidence type="ECO:0000256" key="1">
    <source>
        <dbReference type="ARBA" id="ARBA00022723"/>
    </source>
</evidence>
<dbReference type="InterPro" id="IPR001932">
    <property type="entry name" value="PPM-type_phosphatase-like_dom"/>
</dbReference>
<keyword evidence="2 4" id="KW-0378">Hydrolase</keyword>
<evidence type="ECO:0000313" key="7">
    <source>
        <dbReference type="Proteomes" id="UP000837857"/>
    </source>
</evidence>
<evidence type="ECO:0000313" key="6">
    <source>
        <dbReference type="EMBL" id="CAH2073462.1"/>
    </source>
</evidence>
<dbReference type="CDD" id="cd00143">
    <property type="entry name" value="PP2Cc"/>
    <property type="match status" value="1"/>
</dbReference>
<sequence>MGDKDDYLTCYRVFFENFAATVNPEDQLPVNIAGYTITEAELPGEVIYWTTQYLTEKQCPPTLMTPLRRIILDEVQRAARKHPNEFGFHPDESAFIALRLMQAVVARVNAVCLRYLDNARLDTLPAPAPMERDARTIAAATKNLRRVMEDRHVVIGDLEALFGIETSVPTSFYAVYDGHAGSAAATYCAAHLHQYLVESPHFKVDLRRAMRDAFLRTDAEFVRKSDQERACGGSTAVAVAVRGRRLLAAWAGDSLALLAKRMRLMQLVHPHKPDRQDERERIESSGGTIMYYGTWRVNGQLAVSRAIGDAKYKPYVTAMPEIAEVELDGEEDYVVVACDGLWDFLSEDEVALSIYGQLAADPARRKIFIHALFTKSPGTRQPQGDAAQHNFSFSQPALMRRIGFPSTRPTQINFHPTDKGSIVRVKIARRYKLDEHVELDRAAAESRKQDRTVFTGGDVVRDDAFRPQTAHYLHC</sequence>
<accession>A0ABN8J291</accession>
<evidence type="ECO:0000259" key="5">
    <source>
        <dbReference type="PROSITE" id="PS51746"/>
    </source>
</evidence>